<evidence type="ECO:0000313" key="1">
    <source>
        <dbReference type="EMBL" id="GAG63327.1"/>
    </source>
</evidence>
<accession>X0ZZJ2</accession>
<name>X0ZZJ2_9ZZZZ</name>
<comment type="caution">
    <text evidence="1">The sequence shown here is derived from an EMBL/GenBank/DDBJ whole genome shotgun (WGS) entry which is preliminary data.</text>
</comment>
<proteinExistence type="predicted"/>
<reference evidence="1" key="1">
    <citation type="journal article" date="2014" name="Front. Microbiol.">
        <title>High frequency of phylogenetically diverse reductive dehalogenase-homologous genes in deep subseafloor sedimentary metagenomes.</title>
        <authorList>
            <person name="Kawai M."/>
            <person name="Futagami T."/>
            <person name="Toyoda A."/>
            <person name="Takaki Y."/>
            <person name="Nishi S."/>
            <person name="Hori S."/>
            <person name="Arai W."/>
            <person name="Tsubouchi T."/>
            <person name="Morono Y."/>
            <person name="Uchiyama I."/>
            <person name="Ito T."/>
            <person name="Fujiyama A."/>
            <person name="Inagaki F."/>
            <person name="Takami H."/>
        </authorList>
    </citation>
    <scope>NUCLEOTIDE SEQUENCE</scope>
    <source>
        <strain evidence="1">Expedition CK06-06</strain>
    </source>
</reference>
<dbReference type="EMBL" id="BART01007777">
    <property type="protein sequence ID" value="GAG63327.1"/>
    <property type="molecule type" value="Genomic_DNA"/>
</dbReference>
<sequence length="175" mass="19596">MEFAGMPEGRFRVNVYGEMIDFTLSPVKYYRDVTVQPRHFLEVNGWTQSTAWYRRLARLPDDTDLIVDYDQGANRIRGETDVTISGDTEGNRKRPVATFHAPAIAGDEDFSRRRAVLEVVQEFRHATRTGVASDPVQTQGNDELKLLEASGSCDATWRGATLSATLEAKPGFDLP</sequence>
<gene>
    <name evidence="1" type="ORF">S01H4_17628</name>
</gene>
<dbReference type="AlphaFoldDB" id="X0ZZJ2"/>
<protein>
    <submittedName>
        <fullName evidence="1">Uncharacterized protein</fullName>
    </submittedName>
</protein>
<organism evidence="1">
    <name type="scientific">marine sediment metagenome</name>
    <dbReference type="NCBI Taxonomy" id="412755"/>
    <lineage>
        <taxon>unclassified sequences</taxon>
        <taxon>metagenomes</taxon>
        <taxon>ecological metagenomes</taxon>
    </lineage>
</organism>